<evidence type="ECO:0000256" key="1">
    <source>
        <dbReference type="SAM" id="MobiDB-lite"/>
    </source>
</evidence>
<protein>
    <recommendedName>
        <fullName evidence="5">Major facilitator superfamily (MFS) profile domain-containing protein</fullName>
    </recommendedName>
</protein>
<sequence length="61" mass="6489">MPAIHGTPVLFALRLLAGVAGALVFVVAVNSLPIHLREHPARRPSTPCCRAAGLRGRRPAR</sequence>
<dbReference type="Proteomes" id="UP001212326">
    <property type="component" value="Chromosome"/>
</dbReference>
<dbReference type="RefSeq" id="WP_270085698.1">
    <property type="nucleotide sequence ID" value="NZ_CP115300.1"/>
</dbReference>
<evidence type="ECO:0000313" key="4">
    <source>
        <dbReference type="Proteomes" id="UP001212326"/>
    </source>
</evidence>
<name>A0ABY7PCZ7_9ACTN</name>
<proteinExistence type="predicted"/>
<keyword evidence="4" id="KW-1185">Reference proteome</keyword>
<keyword evidence="2" id="KW-0472">Membrane</keyword>
<evidence type="ECO:0000256" key="2">
    <source>
        <dbReference type="SAM" id="Phobius"/>
    </source>
</evidence>
<accession>A0ABY7PCZ7</accession>
<feature type="region of interest" description="Disordered" evidence="1">
    <location>
        <begin position="42"/>
        <end position="61"/>
    </location>
</feature>
<gene>
    <name evidence="3" type="ORF">O1G22_39415</name>
</gene>
<dbReference type="EMBL" id="CP115300">
    <property type="protein sequence ID" value="WBO68461.1"/>
    <property type="molecule type" value="Genomic_DNA"/>
</dbReference>
<evidence type="ECO:0008006" key="5">
    <source>
        <dbReference type="Google" id="ProtNLM"/>
    </source>
</evidence>
<feature type="transmembrane region" description="Helical" evidence="2">
    <location>
        <begin position="12"/>
        <end position="33"/>
    </location>
</feature>
<organism evidence="3 4">
    <name type="scientific">Streptomyces camelliae</name>
    <dbReference type="NCBI Taxonomy" id="3004093"/>
    <lineage>
        <taxon>Bacteria</taxon>
        <taxon>Bacillati</taxon>
        <taxon>Actinomycetota</taxon>
        <taxon>Actinomycetes</taxon>
        <taxon>Kitasatosporales</taxon>
        <taxon>Streptomycetaceae</taxon>
        <taxon>Streptomyces</taxon>
    </lineage>
</organism>
<keyword evidence="2" id="KW-0812">Transmembrane</keyword>
<evidence type="ECO:0000313" key="3">
    <source>
        <dbReference type="EMBL" id="WBO68461.1"/>
    </source>
</evidence>
<keyword evidence="2" id="KW-1133">Transmembrane helix</keyword>
<reference evidence="3 4" key="1">
    <citation type="submission" date="2022-12" db="EMBL/GenBank/DDBJ databases">
        <authorList>
            <person name="Mo P."/>
        </authorList>
    </citation>
    <scope>NUCLEOTIDE SEQUENCE [LARGE SCALE GENOMIC DNA]</scope>
    <source>
        <strain evidence="3 4">HUAS 2-6</strain>
    </source>
</reference>